<feature type="transmembrane region" description="Helical" evidence="2">
    <location>
        <begin position="134"/>
        <end position="153"/>
    </location>
</feature>
<comment type="caution">
    <text evidence="3">The sequence shown here is derived from an EMBL/GenBank/DDBJ whole genome shotgun (WGS) entry which is preliminary data.</text>
</comment>
<proteinExistence type="predicted"/>
<gene>
    <name evidence="3" type="ORF">GLW36_16245</name>
</gene>
<keyword evidence="2" id="KW-1133">Transmembrane helix</keyword>
<dbReference type="EMBL" id="WMEO01000051">
    <property type="protein sequence ID" value="MYL18182.1"/>
    <property type="molecule type" value="Genomic_DNA"/>
</dbReference>
<dbReference type="AlphaFoldDB" id="A0A6B1IBD4"/>
<name>A0A6B1IBD4_9EURY</name>
<keyword evidence="2" id="KW-0812">Transmembrane</keyword>
<evidence type="ECO:0000313" key="3">
    <source>
        <dbReference type="EMBL" id="MYL18182.1"/>
    </source>
</evidence>
<dbReference type="InterPro" id="IPR036927">
    <property type="entry name" value="Cyt_c_oxase-like_su1_sf"/>
</dbReference>
<keyword evidence="2" id="KW-0472">Membrane</keyword>
<feature type="compositionally biased region" description="Gly residues" evidence="1">
    <location>
        <begin position="451"/>
        <end position="463"/>
    </location>
</feature>
<feature type="region of interest" description="Disordered" evidence="1">
    <location>
        <begin position="437"/>
        <end position="473"/>
    </location>
</feature>
<organism evidence="3 4">
    <name type="scientific">Halorubrum distributum</name>
    <dbReference type="NCBI Taxonomy" id="29283"/>
    <lineage>
        <taxon>Archaea</taxon>
        <taxon>Methanobacteriati</taxon>
        <taxon>Methanobacteriota</taxon>
        <taxon>Stenosarchaea group</taxon>
        <taxon>Halobacteria</taxon>
        <taxon>Halobacteriales</taxon>
        <taxon>Haloferacaceae</taxon>
        <taxon>Halorubrum</taxon>
        <taxon>Halorubrum distributum group</taxon>
    </lineage>
</organism>
<feature type="transmembrane region" description="Helical" evidence="2">
    <location>
        <begin position="39"/>
        <end position="60"/>
    </location>
</feature>
<evidence type="ECO:0000256" key="1">
    <source>
        <dbReference type="SAM" id="MobiDB-lite"/>
    </source>
</evidence>
<feature type="transmembrane region" description="Helical" evidence="2">
    <location>
        <begin position="237"/>
        <end position="259"/>
    </location>
</feature>
<feature type="transmembrane region" description="Helical" evidence="2">
    <location>
        <begin position="394"/>
        <end position="416"/>
    </location>
</feature>
<dbReference type="SUPFAM" id="SSF81442">
    <property type="entry name" value="Cytochrome c oxidase subunit I-like"/>
    <property type="match status" value="2"/>
</dbReference>
<feature type="transmembrane region" description="Helical" evidence="2">
    <location>
        <begin position="312"/>
        <end position="334"/>
    </location>
</feature>
<feature type="transmembrane region" description="Helical" evidence="2">
    <location>
        <begin position="72"/>
        <end position="93"/>
    </location>
</feature>
<evidence type="ECO:0000313" key="4">
    <source>
        <dbReference type="Proteomes" id="UP000460194"/>
    </source>
</evidence>
<sequence>MTVPLRHFLVGLALLGGALLVGIGLVADAVPGLGGLVHVHLFLIGWVCVTIMGAMTQFVPVWSGTTLRSRRLASAQLALVVGGLVGFGAALVLGRLSWLAGFGAVMLCGFWAFVYNVGRTLATVDEFDVTERHFVVALAFFVVLTGLGVLLAADLGSGLLAGLGVSHAGVRGAHVTLAVFGAVLTTIYGALYQLGTMFTQTELRGIDHRLRAVEEVGHPVGVVGLAGGRLVGSTALARVGAALVLLAALGFAVVLARRLSEMRVERTPMHTRYAVVALALAAWVATAAPAWIRSPTAPEHVLGGPGSAPLLLLGVVGFVILGTLYHIVPFVVWVERYSDRLGFEAVPMIDDLYDDRLAAADGTLLFVGTALVAAADLLAGASGTALGGGARGPALVGMTLVTLGVAVFAVNAVWVIRRHSPGTLARVALGRFAAPRAVGGSDAVESDAEAGGAGAGGGTVEGDGTGDEPAPAE</sequence>
<feature type="transmembrane region" description="Helical" evidence="2">
    <location>
        <begin position="173"/>
        <end position="191"/>
    </location>
</feature>
<feature type="transmembrane region" description="Helical" evidence="2">
    <location>
        <begin position="212"/>
        <end position="231"/>
    </location>
</feature>
<feature type="transmembrane region" description="Helical" evidence="2">
    <location>
        <begin position="271"/>
        <end position="292"/>
    </location>
</feature>
<evidence type="ECO:0008006" key="5">
    <source>
        <dbReference type="Google" id="ProtNLM"/>
    </source>
</evidence>
<feature type="transmembrane region" description="Helical" evidence="2">
    <location>
        <begin position="99"/>
        <end position="122"/>
    </location>
</feature>
<dbReference type="Proteomes" id="UP000460194">
    <property type="component" value="Unassembled WGS sequence"/>
</dbReference>
<dbReference type="Gene3D" id="1.20.210.10">
    <property type="entry name" value="Cytochrome c oxidase-like, subunit I domain"/>
    <property type="match status" value="2"/>
</dbReference>
<dbReference type="RefSeq" id="WP_159369674.1">
    <property type="nucleotide sequence ID" value="NZ_WMEO01000051.1"/>
</dbReference>
<accession>A0A6B1IBD4</accession>
<reference evidence="3 4" key="1">
    <citation type="submission" date="2019-11" db="EMBL/GenBank/DDBJ databases">
        <title>Genome sequences of 17 halophilic strains isolated from different environments.</title>
        <authorList>
            <person name="Furrow R.E."/>
        </authorList>
    </citation>
    <scope>NUCLEOTIDE SEQUENCE [LARGE SCALE GENOMIC DNA]</scope>
    <source>
        <strain evidence="3 4">22517_05_Cabo</strain>
    </source>
</reference>
<protein>
    <recommendedName>
        <fullName evidence="5">Cbb3-type cytochrome c oxidase subunit I</fullName>
    </recommendedName>
</protein>
<evidence type="ECO:0000256" key="2">
    <source>
        <dbReference type="SAM" id="Phobius"/>
    </source>
</evidence>
<feature type="transmembrane region" description="Helical" evidence="2">
    <location>
        <begin position="364"/>
        <end position="388"/>
    </location>
</feature>